<gene>
    <name evidence="1" type="ORF">SAMN05660909_02372</name>
</gene>
<dbReference type="AlphaFoldDB" id="A0A1H4C1F9"/>
<dbReference type="EMBL" id="FNRL01000009">
    <property type="protein sequence ID" value="SEA53912.1"/>
    <property type="molecule type" value="Genomic_DNA"/>
</dbReference>
<dbReference type="Proteomes" id="UP000199656">
    <property type="component" value="Unassembled WGS sequence"/>
</dbReference>
<organism evidence="1 2">
    <name type="scientific">Chitinophaga terrae</name>
    <name type="common">ex Kim and Jung 2007</name>
    <dbReference type="NCBI Taxonomy" id="408074"/>
    <lineage>
        <taxon>Bacteria</taxon>
        <taxon>Pseudomonadati</taxon>
        <taxon>Bacteroidota</taxon>
        <taxon>Chitinophagia</taxon>
        <taxon>Chitinophagales</taxon>
        <taxon>Chitinophagaceae</taxon>
        <taxon>Chitinophaga</taxon>
    </lineage>
</organism>
<evidence type="ECO:0000313" key="2">
    <source>
        <dbReference type="Proteomes" id="UP000199656"/>
    </source>
</evidence>
<dbReference type="STRING" id="408074.SAMN05660909_02372"/>
<reference evidence="2" key="1">
    <citation type="submission" date="2016-10" db="EMBL/GenBank/DDBJ databases">
        <authorList>
            <person name="Varghese N."/>
            <person name="Submissions S."/>
        </authorList>
    </citation>
    <scope>NUCLEOTIDE SEQUENCE [LARGE SCALE GENOMIC DNA]</scope>
    <source>
        <strain evidence="2">DSM 23920</strain>
    </source>
</reference>
<proteinExistence type="predicted"/>
<evidence type="ECO:0000313" key="1">
    <source>
        <dbReference type="EMBL" id="SEA53912.1"/>
    </source>
</evidence>
<accession>A0A1H4C1F9</accession>
<protein>
    <submittedName>
        <fullName evidence="1">Uncharacterized protein</fullName>
    </submittedName>
</protein>
<keyword evidence="2" id="KW-1185">Reference proteome</keyword>
<sequence length="140" mass="16125">MGESTVHIKRRIMVALLLLLQFFAGVIPTFAAHHRLLLTDQLKIQAAQDRLQKVLHSIPIHLETDDDGIDAWHLVKHRRKTRYYLSATAPQVSAPTRIVYLDSDLAAKSLYQPVNKTGEYGRQKSFLPAYYSFLFRFTPF</sequence>
<name>A0A1H4C1F9_9BACT</name>